<dbReference type="InterPro" id="IPR041267">
    <property type="entry name" value="NLRP_HD2"/>
</dbReference>
<dbReference type="InterPro" id="IPR001611">
    <property type="entry name" value="Leu-rich_rpt"/>
</dbReference>
<protein>
    <submittedName>
        <fullName evidence="13">LOW QUALITY PROTEIN: NACHT, LRR and PYD domains-containing protein 5</fullName>
    </submittedName>
</protein>
<dbReference type="SUPFAM" id="SSF47986">
    <property type="entry name" value="DEATH domain"/>
    <property type="match status" value="1"/>
</dbReference>
<evidence type="ECO:0000256" key="9">
    <source>
        <dbReference type="SAM" id="SignalP"/>
    </source>
</evidence>
<dbReference type="GO" id="GO:0005938">
    <property type="term" value="C:cell cortex"/>
    <property type="evidence" value="ECO:0007669"/>
    <property type="project" value="TreeGrafter"/>
</dbReference>
<accession>A0A6J3GMR6</accession>
<evidence type="ECO:0000256" key="8">
    <source>
        <dbReference type="SAM" id="MobiDB-lite"/>
    </source>
</evidence>
<dbReference type="FunFam" id="1.10.533.10:FF:000071">
    <property type="entry name" value="NACHT, LRR and PYD domains-containing protein 5"/>
    <property type="match status" value="1"/>
</dbReference>
<evidence type="ECO:0000256" key="2">
    <source>
        <dbReference type="ARBA" id="ARBA00008665"/>
    </source>
</evidence>
<evidence type="ECO:0000256" key="5">
    <source>
        <dbReference type="ARBA" id="ARBA00022737"/>
    </source>
</evidence>
<feature type="domain" description="Pyrin" evidence="10">
    <location>
        <begin position="92"/>
        <end position="171"/>
    </location>
</feature>
<dbReference type="Pfam" id="PF13516">
    <property type="entry name" value="LRR_6"/>
    <property type="match status" value="6"/>
</dbReference>
<dbReference type="PANTHER" id="PTHR45690:SF7">
    <property type="entry name" value="NACHT, LRR AND PYD DOMAINS-CONTAINING PROTEIN 5"/>
    <property type="match status" value="1"/>
</dbReference>
<feature type="domain" description="NACHT" evidence="11">
    <location>
        <begin position="302"/>
        <end position="432"/>
    </location>
</feature>
<organism evidence="12 13">
    <name type="scientific">Sapajus apella</name>
    <name type="common">Brown-capped capuchin</name>
    <name type="synonym">Cebus apella</name>
    <dbReference type="NCBI Taxonomy" id="9515"/>
    <lineage>
        <taxon>Eukaryota</taxon>
        <taxon>Metazoa</taxon>
        <taxon>Chordata</taxon>
        <taxon>Craniata</taxon>
        <taxon>Vertebrata</taxon>
        <taxon>Euteleostomi</taxon>
        <taxon>Mammalia</taxon>
        <taxon>Eutheria</taxon>
        <taxon>Euarchontoglires</taxon>
        <taxon>Primates</taxon>
        <taxon>Haplorrhini</taxon>
        <taxon>Platyrrhini</taxon>
        <taxon>Cebidae</taxon>
        <taxon>Cebinae</taxon>
        <taxon>Sapajus</taxon>
    </lineage>
</organism>
<reference evidence="13" key="1">
    <citation type="submission" date="2025-08" db="UniProtKB">
        <authorList>
            <consortium name="RefSeq"/>
        </authorList>
    </citation>
    <scope>IDENTIFICATION</scope>
    <source>
        <tissue evidence="13">Blood</tissue>
    </source>
</reference>
<keyword evidence="7" id="KW-0067">ATP-binding</keyword>
<dbReference type="Gene3D" id="3.40.50.300">
    <property type="entry name" value="P-loop containing nucleotide triphosphate hydrolases"/>
    <property type="match status" value="1"/>
</dbReference>
<proteinExistence type="inferred from homology"/>
<evidence type="ECO:0000313" key="13">
    <source>
        <dbReference type="RefSeq" id="XP_032119194.1"/>
    </source>
</evidence>
<dbReference type="SUPFAM" id="SSF52540">
    <property type="entry name" value="P-loop containing nucleoside triphosphate hydrolases"/>
    <property type="match status" value="1"/>
</dbReference>
<comment type="subcellular location">
    <subcellularLocation>
        <location evidence="1">Cytoplasm</location>
    </subcellularLocation>
</comment>
<dbReference type="RefSeq" id="XP_032119194.1">
    <property type="nucleotide sequence ID" value="XM_032263303.1"/>
</dbReference>
<dbReference type="PROSITE" id="PS50824">
    <property type="entry name" value="DAPIN"/>
    <property type="match status" value="1"/>
</dbReference>
<dbReference type="GO" id="GO:0005829">
    <property type="term" value="C:cytosol"/>
    <property type="evidence" value="ECO:0007669"/>
    <property type="project" value="TreeGrafter"/>
</dbReference>
<evidence type="ECO:0000256" key="6">
    <source>
        <dbReference type="ARBA" id="ARBA00022741"/>
    </source>
</evidence>
<dbReference type="GO" id="GO:0005524">
    <property type="term" value="F:ATP binding"/>
    <property type="evidence" value="ECO:0007669"/>
    <property type="project" value="UniProtKB-KW"/>
</dbReference>
<evidence type="ECO:0000256" key="3">
    <source>
        <dbReference type="ARBA" id="ARBA00022490"/>
    </source>
</evidence>
<dbReference type="Proteomes" id="UP000504640">
    <property type="component" value="Unplaced"/>
</dbReference>
<dbReference type="Pfam" id="PF17779">
    <property type="entry name" value="WHD_NOD2"/>
    <property type="match status" value="1"/>
</dbReference>
<evidence type="ECO:0000259" key="10">
    <source>
        <dbReference type="PROSITE" id="PS50824"/>
    </source>
</evidence>
<dbReference type="InterPro" id="IPR004020">
    <property type="entry name" value="DAPIN"/>
</dbReference>
<dbReference type="GO" id="GO:0005739">
    <property type="term" value="C:mitochondrion"/>
    <property type="evidence" value="ECO:0007669"/>
    <property type="project" value="TreeGrafter"/>
</dbReference>
<dbReference type="FunFam" id="3.80.10.10:FF:000584">
    <property type="entry name" value="NACHT, LRR and PYD domains-containing protein 5"/>
    <property type="match status" value="1"/>
</dbReference>
<dbReference type="PANTHER" id="PTHR45690">
    <property type="entry name" value="NACHT, LRR AND PYD DOMAINS-CONTAINING PROTEIN 12"/>
    <property type="match status" value="1"/>
</dbReference>
<feature type="chain" id="PRO_5027103565" evidence="9">
    <location>
        <begin position="28"/>
        <end position="1220"/>
    </location>
</feature>
<dbReference type="FunFam" id="3.40.50.300:FF:000442">
    <property type="entry name" value="NACHT, LRR and PYD domains-containing protein 3"/>
    <property type="match status" value="1"/>
</dbReference>
<evidence type="ECO:0000256" key="4">
    <source>
        <dbReference type="ARBA" id="ARBA00022614"/>
    </source>
</evidence>
<dbReference type="SMART" id="SM01289">
    <property type="entry name" value="PYRIN"/>
    <property type="match status" value="1"/>
</dbReference>
<dbReference type="Pfam" id="PF17776">
    <property type="entry name" value="NLRC4_HD2"/>
    <property type="match status" value="1"/>
</dbReference>
<dbReference type="SMART" id="SM00368">
    <property type="entry name" value="LRR_RI"/>
    <property type="match status" value="10"/>
</dbReference>
<evidence type="ECO:0000256" key="1">
    <source>
        <dbReference type="ARBA" id="ARBA00004496"/>
    </source>
</evidence>
<dbReference type="SUPFAM" id="SSF52047">
    <property type="entry name" value="RNI-like"/>
    <property type="match status" value="1"/>
</dbReference>
<dbReference type="GO" id="GO:0005634">
    <property type="term" value="C:nucleus"/>
    <property type="evidence" value="ECO:0007669"/>
    <property type="project" value="TreeGrafter"/>
</dbReference>
<dbReference type="Pfam" id="PF02758">
    <property type="entry name" value="PYRIN"/>
    <property type="match status" value="1"/>
</dbReference>
<dbReference type="InterPro" id="IPR011029">
    <property type="entry name" value="DEATH-like_dom_sf"/>
</dbReference>
<dbReference type="InterPro" id="IPR027417">
    <property type="entry name" value="P-loop_NTPase"/>
</dbReference>
<keyword evidence="6" id="KW-0547">Nucleotide-binding</keyword>
<dbReference type="Gene3D" id="3.80.10.10">
    <property type="entry name" value="Ribonuclease Inhibitor"/>
    <property type="match status" value="1"/>
</dbReference>
<dbReference type="InterPro" id="IPR032675">
    <property type="entry name" value="LRR_dom_sf"/>
</dbReference>
<dbReference type="GO" id="GO:0050727">
    <property type="term" value="P:regulation of inflammatory response"/>
    <property type="evidence" value="ECO:0007669"/>
    <property type="project" value="TreeGrafter"/>
</dbReference>
<dbReference type="CTD" id="126206"/>
<sequence length="1220" mass="137160">MTHGPNPLPSLLSAAVLLAMHWSRTLLGSKERKPGALSEGAKQPLDTVSTDPTCPILPKNPLPPQTLNFQPRINMEENKLLTFSSYGLQWCLDELDKEEFQTFKNLLKKISSESTTCTIPQSEIENANVECLALLLHEYYGRSLAWSTSISIFETMNLRTLSEKARDDMKIHSPEDLQPRTTYQGPNKKEMPEISQAMKQDSATASEAEEQEILQAIEQGATAAETGKQEISQPTEQECAMAAETEEQGPGGDTWDYKRHMMTKFTVKEDVPRGFGKPAADWLEMQMLVGAFGADQWGFRPHTVVLHGKSGIGKSALARRIVLSWAQGRLFQNMFSYVFFIPIKEVQRRNEASLAELISREWPDSQVPVTEIMSQPERLLFILDGFDDLGSNIHSDTKLCKAWDERQPMGTLIHSLLRKALLPESFLIVTVRDVGVERLKSQVVSPRYLLVRGISAERRIHLLLEHGTREHQKAQVVHAMMSNRGLFDQCEVPAVGMLVCVALQLQDVEKEGVGLTLTGLYASFVFRQLTPRDVAQRCLDLEEKAVLKRLCRMAVEGVWNMKSVFDSDDLLMHNLEESELRALLGMDMLLRDGHCEEEHFTFFHLSLQDFCAALYYVLEGLDVEPALCPLFMEKGKRSVELKQAGFHSHLLWMKRFLFGLMNENVRRPLEVLLGCPVPLGVKQKLLHWVSLLGQQTNATAPADTLDAFHCLFETQDKEFVRSALNSFQEVWLPICQNMDLTASSFCLQNCPNLRKIRVDVKGIFLRDESAEAWPVVPQWLRSKTLVDEQWENFCSVLGTHPHLQQLDLGSSVLTERAMKTLCAKLRPPTCKIQNLRLRNAQMTPGLQHLWRTLITNRNLRSLNLGSTHLKEEDVRMACEALKHPRCMLECLRLDRCGLTHTCYLKISQILTTSPSLSSLSLAGNEVTDDGVKALGEVLKVSQCTLQKLILQDCSITATGCQSLASALVTNHSLTHLCLSNNNLGNEGVSLLCRSLRLPHCGLQRLMLNHCNLDTAGCGFLALTLLGNARLMHLSLSMNPLEDSGVKLLCEVMREPSCHLQDLELVSCCLTAACCESLSYVIARSRYLKSLDLAENAVGDVGVTVLCEGLKQRRSVLRRLGLKACGLTSGCCEELSLALSCNRHLASLNLVQNNFSPTGMRKLCSAFACPTSNLQIIGLWKWQYPVQIRKLLEEVQLLKPQMVIDGSWYSFDEDDRYWWKN</sequence>
<dbReference type="InterPro" id="IPR050637">
    <property type="entry name" value="NLRP_innate_immun_reg"/>
</dbReference>
<keyword evidence="12" id="KW-1185">Reference proteome</keyword>
<name>A0A6J3GMR6_SAPAP</name>
<dbReference type="AlphaFoldDB" id="A0A6J3GMR6"/>
<evidence type="ECO:0000259" key="11">
    <source>
        <dbReference type="PROSITE" id="PS50837"/>
    </source>
</evidence>
<keyword evidence="4" id="KW-0433">Leucine-rich repeat</keyword>
<dbReference type="InterPro" id="IPR007111">
    <property type="entry name" value="NACHT_NTPase"/>
</dbReference>
<dbReference type="CDD" id="cd08320">
    <property type="entry name" value="Pyrin_NALPs"/>
    <property type="match status" value="1"/>
</dbReference>
<dbReference type="Pfam" id="PF05729">
    <property type="entry name" value="NACHT"/>
    <property type="match status" value="1"/>
</dbReference>
<evidence type="ECO:0000256" key="7">
    <source>
        <dbReference type="ARBA" id="ARBA00022840"/>
    </source>
</evidence>
<gene>
    <name evidence="13" type="primary">NLRP5</name>
</gene>
<dbReference type="GeneID" id="116540008"/>
<dbReference type="InterPro" id="IPR041075">
    <property type="entry name" value="NOD1/2_WH"/>
</dbReference>
<keyword evidence="3" id="KW-0963">Cytoplasm</keyword>
<feature type="signal peptide" evidence="9">
    <location>
        <begin position="1"/>
        <end position="27"/>
    </location>
</feature>
<dbReference type="PROSITE" id="PS50837">
    <property type="entry name" value="NACHT"/>
    <property type="match status" value="1"/>
</dbReference>
<comment type="similarity">
    <text evidence="2">Belongs to the NLRP family.</text>
</comment>
<dbReference type="GO" id="GO:0106333">
    <property type="term" value="C:subcortical maternal complex"/>
    <property type="evidence" value="ECO:0007669"/>
    <property type="project" value="TreeGrafter"/>
</dbReference>
<evidence type="ECO:0000313" key="12">
    <source>
        <dbReference type="Proteomes" id="UP000504640"/>
    </source>
</evidence>
<keyword evidence="9" id="KW-0732">Signal</keyword>
<keyword evidence="5" id="KW-0677">Repeat</keyword>
<dbReference type="Gene3D" id="1.10.533.10">
    <property type="entry name" value="Death Domain, Fas"/>
    <property type="match status" value="1"/>
</dbReference>
<feature type="region of interest" description="Disordered" evidence="8">
    <location>
        <begin position="170"/>
        <end position="193"/>
    </location>
</feature>